<gene>
    <name evidence="2" type="ORF">HDA37_002548</name>
</gene>
<organism evidence="2 3">
    <name type="scientific">Pseudonocardia alni</name>
    <name type="common">Amycolata alni</name>
    <dbReference type="NCBI Taxonomy" id="33907"/>
    <lineage>
        <taxon>Bacteria</taxon>
        <taxon>Bacillati</taxon>
        <taxon>Actinomycetota</taxon>
        <taxon>Actinomycetes</taxon>
        <taxon>Pseudonocardiales</taxon>
        <taxon>Pseudonocardiaceae</taxon>
        <taxon>Pseudonocardia</taxon>
    </lineage>
</organism>
<dbReference type="Proteomes" id="UP000549695">
    <property type="component" value="Unassembled WGS sequence"/>
</dbReference>
<protein>
    <recommendedName>
        <fullName evidence="4">Mce-associated membrane protein</fullName>
    </recommendedName>
</protein>
<feature type="region of interest" description="Disordered" evidence="1">
    <location>
        <begin position="36"/>
        <end position="64"/>
    </location>
</feature>
<dbReference type="GeneID" id="98052306"/>
<sequence length="188" mass="18954">MRRPLPLLVLAAVLAVPLALLVPALLPGPPSQAVLTSADRDALGDPGPVRGAEPPVPATRPSSPGAVARAYLVAAHGTRAGTAAGTTLDGAPYALPGSPAAAGAPVLDPPPPGAGRTAEVEDLDEGATDWARGRTALVATVRTTTAGPAAAPEVRRWRTRVVLQFDAAGHWLVTADTPITTDTPDVDD</sequence>
<proteinExistence type="predicted"/>
<evidence type="ECO:0008006" key="4">
    <source>
        <dbReference type="Google" id="ProtNLM"/>
    </source>
</evidence>
<dbReference type="EMBL" id="JACCCZ010000001">
    <property type="protein sequence ID" value="NYG02263.1"/>
    <property type="molecule type" value="Genomic_DNA"/>
</dbReference>
<keyword evidence="3" id="KW-1185">Reference proteome</keyword>
<accession>A0A852VZP7</accession>
<evidence type="ECO:0000313" key="2">
    <source>
        <dbReference type="EMBL" id="NYG02263.1"/>
    </source>
</evidence>
<name>A0A852VZP7_PSEA5</name>
<evidence type="ECO:0000256" key="1">
    <source>
        <dbReference type="SAM" id="MobiDB-lite"/>
    </source>
</evidence>
<evidence type="ECO:0000313" key="3">
    <source>
        <dbReference type="Proteomes" id="UP000549695"/>
    </source>
</evidence>
<reference evidence="2 3" key="1">
    <citation type="submission" date="2020-07" db="EMBL/GenBank/DDBJ databases">
        <title>Sequencing the genomes of 1000 actinobacteria strains.</title>
        <authorList>
            <person name="Klenk H.-P."/>
        </authorList>
    </citation>
    <scope>NUCLEOTIDE SEQUENCE [LARGE SCALE GENOMIC DNA]</scope>
    <source>
        <strain evidence="2 3">DSM 44749</strain>
    </source>
</reference>
<comment type="caution">
    <text evidence="2">The sequence shown here is derived from an EMBL/GenBank/DDBJ whole genome shotgun (WGS) entry which is preliminary data.</text>
</comment>
<dbReference type="AlphaFoldDB" id="A0A852VZP7"/>
<dbReference type="RefSeq" id="WP_179761205.1">
    <property type="nucleotide sequence ID" value="NZ_BAAAJZ010000001.1"/>
</dbReference>